<dbReference type="SUPFAM" id="SSF48230">
    <property type="entry name" value="Chondroitin AC/alginate lyase"/>
    <property type="match status" value="1"/>
</dbReference>
<dbReference type="GO" id="GO:0042597">
    <property type="term" value="C:periplasmic space"/>
    <property type="evidence" value="ECO:0007669"/>
    <property type="project" value="UniProtKB-SubCell"/>
</dbReference>
<dbReference type="Proteomes" id="UP000198583">
    <property type="component" value="Unassembled WGS sequence"/>
</dbReference>
<accession>A0A1I6F702</accession>
<evidence type="ECO:0000259" key="7">
    <source>
        <dbReference type="Pfam" id="PF07940"/>
    </source>
</evidence>
<evidence type="ECO:0000256" key="3">
    <source>
        <dbReference type="ARBA" id="ARBA00022764"/>
    </source>
</evidence>
<dbReference type="Gene3D" id="2.60.120.260">
    <property type="entry name" value="Galactose-binding domain-like"/>
    <property type="match status" value="3"/>
</dbReference>
<keyword evidence="9" id="KW-1185">Reference proteome</keyword>
<dbReference type="EMBL" id="FOYL01000009">
    <property type="protein sequence ID" value="SFR25799.1"/>
    <property type="molecule type" value="Genomic_DNA"/>
</dbReference>
<dbReference type="InterPro" id="IPR008929">
    <property type="entry name" value="Chondroitin_lyas"/>
</dbReference>
<dbReference type="GO" id="GO:0016829">
    <property type="term" value="F:lyase activity"/>
    <property type="evidence" value="ECO:0007669"/>
    <property type="project" value="UniProtKB-KW"/>
</dbReference>
<dbReference type="InterPro" id="IPR012480">
    <property type="entry name" value="Hepar_II_III_C"/>
</dbReference>
<dbReference type="Gene3D" id="1.50.10.100">
    <property type="entry name" value="Chondroitin AC/alginate lyase"/>
    <property type="match status" value="1"/>
</dbReference>
<dbReference type="PANTHER" id="PTHR39210">
    <property type="entry name" value="HEPARIN-SULFATE LYASE"/>
    <property type="match status" value="1"/>
</dbReference>
<gene>
    <name evidence="8" type="ORF">SAMN04488564_10981</name>
</gene>
<dbReference type="OrthoDB" id="7335480at2"/>
<dbReference type="STRING" id="84724.SAMN04488564_10981"/>
<dbReference type="PANTHER" id="PTHR39210:SF1">
    <property type="entry name" value="HEPARIN-SULFATE LYASE"/>
    <property type="match status" value="1"/>
</dbReference>
<name>A0A1I6F702_9PSEU</name>
<feature type="domain" description="Alginate lyase" evidence="6">
    <location>
        <begin position="549"/>
        <end position="734"/>
    </location>
</feature>
<keyword evidence="3" id="KW-0574">Periplasm</keyword>
<reference evidence="9" key="1">
    <citation type="submission" date="2016-10" db="EMBL/GenBank/DDBJ databases">
        <authorList>
            <person name="Varghese N."/>
            <person name="Submissions S."/>
        </authorList>
    </citation>
    <scope>NUCLEOTIDE SEQUENCE [LARGE SCALE GENOMIC DNA]</scope>
    <source>
        <strain evidence="9">DSM 44232</strain>
    </source>
</reference>
<sequence length="1485" mass="158310">MRRTVAVSQAFVVVAAMAVATSATASAAPGPPAPDTPVAHELLRNGGFENATTSWTLSAGAKRENSALAVTSATGTAWEGATSASFGIDARRISSVKVSGRVQLDNVAQGATADNAAKISIAFVDATGKRTWKGVNLTGTQDWTERADVHTVPPGTVSAFLSVALDRAKGTVRFDDLKVRAESWVNLVNNPSFELTSPSTEACPAPAWCTPYLSATYKVDATTAFHGTRSLRIDASPTQKIGGFVTVPLDQKTWPVVQVSAKVKLDKVETADYTDFPGGLRVTVGFLYTDANGQSVYSPSGLLNGVLTGSRDWTTISGTFRVPPLMTKLQIIPAIQNATGTAWVDDVRVTPESPWISPDTQTKSAAEGNQAKFLTTVTNRRAVADSLQLAVDGPGSVTPAATPVLQPGESAIVSVSLPAGSSGVLTATPAGDVSLVQQASFKAEQATSPGGAPRVYSTPAQLDALKQRIAGQDWARKAFDSVVRTEADVWLARPLDQPVNHGGWSGNFKCPGTNTSLEFNYSSPKLHRCPIDGKSYTGDLLDAAWIEIWHNNAAQAVADLGLAFRVTGDQRYAAKARDILAYYAERFLSVPLNVIYGRVHYQSLDEAVAAIGLIDGYDLIRDTLPESDRVDISLNLLKPLAGLVQSYPTVTSNFQAWTVAAVHGVGSAIGDEGLRKWALDDPEMGTEFLLNKARLSDGWWWEGAASYHVYALQALTSLAVSARNLGERDYTVDERFRSMHTTLLPYLHPDLTIPAAGDGGTWGRRFGPSFAAIAEWAYAEYGERDFATGLNYAYTNLGRPRSDRWALRFGVDTLPSLSGPRQPSATFGGLGETVLRSSDAPNLVPNPGFEQASLGNATTPAFWQLDGGTWRDRRLTGAASQTFPLDGTRLSHLTLQAMAKGKGSIDAVFLLDRWEVGRGSLAISGDSWSARETGLDVPPLARSVRLSVRGDVTVDDVDLFADDLLGSGGFEDSARGWKAEGAAELSPLPYRGSSSAKVTGGLNRSAWTTDVPVTGGNVTSVKLDARTFSPLLPLKENGGASLELSFVTPAGVSAPVVTRFHDLLGWRSRTVSADVPKDAIAARISLVVESAAGVALFDDVRLGFSGAVDPFQANAVRLDHGVAGGTHGHADKLHLDVVGGGALQSTDLGQIYGVDNADLTNNWYRESVSHNTVVVDGKSQDRNIRGALEYFGTTPRFKVVDARADKPYAAMPDVSLRRSELMTDEYTVDVFDARGSSAHRFDQSWHGVGDLTVSGPAMAPPACGTCVLDPNDKDFGYDELRFVAEGTAADGAWQAEWKTPQSVLSMRALEPSSTQVLRTTGPGLATDGKQIPFVLARRNGTATRFTTLLETRSAAAPSAIVSAQQVRDGHVRVQLAGDRRDDVLYDGGYALVRRAGEKPLSIDLLNRQSVEVDGRTWLTASKKLENASAVFDGSTLRLAVGRTADRGQVTITVHAPGVRTVELNNQPVSSVTRHGDLLKVTFTVG</sequence>
<evidence type="ECO:0000259" key="6">
    <source>
        <dbReference type="Pfam" id="PF05426"/>
    </source>
</evidence>
<dbReference type="Pfam" id="PF07940">
    <property type="entry name" value="Hepar_II_III_C"/>
    <property type="match status" value="1"/>
</dbReference>
<evidence type="ECO:0000256" key="5">
    <source>
        <dbReference type="SAM" id="SignalP"/>
    </source>
</evidence>
<keyword evidence="2 5" id="KW-0732">Signal</keyword>
<comment type="subcellular location">
    <subcellularLocation>
        <location evidence="1">Periplasm</location>
    </subcellularLocation>
</comment>
<dbReference type="Pfam" id="PF05426">
    <property type="entry name" value="Alginate_lyase"/>
    <property type="match status" value="1"/>
</dbReference>
<protein>
    <submittedName>
        <fullName evidence="8">Alginate lyase</fullName>
    </submittedName>
</protein>
<feature type="chain" id="PRO_5011538983" evidence="5">
    <location>
        <begin position="28"/>
        <end position="1485"/>
    </location>
</feature>
<evidence type="ECO:0000256" key="4">
    <source>
        <dbReference type="ARBA" id="ARBA00023239"/>
    </source>
</evidence>
<dbReference type="RefSeq" id="WP_093601624.1">
    <property type="nucleotide sequence ID" value="NZ_FOYL01000009.1"/>
</dbReference>
<keyword evidence="4 8" id="KW-0456">Lyase</keyword>
<evidence type="ECO:0000256" key="1">
    <source>
        <dbReference type="ARBA" id="ARBA00004418"/>
    </source>
</evidence>
<evidence type="ECO:0000313" key="8">
    <source>
        <dbReference type="EMBL" id="SFR25799.1"/>
    </source>
</evidence>
<dbReference type="Gene3D" id="2.70.98.70">
    <property type="match status" value="1"/>
</dbReference>
<feature type="signal peptide" evidence="5">
    <location>
        <begin position="1"/>
        <end position="27"/>
    </location>
</feature>
<evidence type="ECO:0000256" key="2">
    <source>
        <dbReference type="ARBA" id="ARBA00022729"/>
    </source>
</evidence>
<proteinExistence type="predicted"/>
<evidence type="ECO:0000313" key="9">
    <source>
        <dbReference type="Proteomes" id="UP000198583"/>
    </source>
</evidence>
<organism evidence="8 9">
    <name type="scientific">Lentzea waywayandensis</name>
    <dbReference type="NCBI Taxonomy" id="84724"/>
    <lineage>
        <taxon>Bacteria</taxon>
        <taxon>Bacillati</taxon>
        <taxon>Actinomycetota</taxon>
        <taxon>Actinomycetes</taxon>
        <taxon>Pseudonocardiales</taxon>
        <taxon>Pseudonocardiaceae</taxon>
        <taxon>Lentzea</taxon>
    </lineage>
</organism>
<dbReference type="InterPro" id="IPR008397">
    <property type="entry name" value="Alginate_lyase_dom"/>
</dbReference>
<feature type="domain" description="Heparinase II/III-like C-terminal" evidence="7">
    <location>
        <begin position="1115"/>
        <end position="1251"/>
    </location>
</feature>